<reference evidence="3 4" key="1">
    <citation type="journal article" date="2023" name="Commun. Biol.">
        <title>Genome analysis of Parmales, the sister group of diatoms, reveals the evolutionary specialization of diatoms from phago-mixotrophs to photoautotrophs.</title>
        <authorList>
            <person name="Ban H."/>
            <person name="Sato S."/>
            <person name="Yoshikawa S."/>
            <person name="Yamada K."/>
            <person name="Nakamura Y."/>
            <person name="Ichinomiya M."/>
            <person name="Sato N."/>
            <person name="Blanc-Mathieu R."/>
            <person name="Endo H."/>
            <person name="Kuwata A."/>
            <person name="Ogata H."/>
        </authorList>
    </citation>
    <scope>NUCLEOTIDE SEQUENCE [LARGE SCALE GENOMIC DNA]</scope>
</reference>
<proteinExistence type="predicted"/>
<feature type="transmembrane region" description="Helical" evidence="2">
    <location>
        <begin position="318"/>
        <end position="343"/>
    </location>
</feature>
<feature type="compositionally biased region" description="Acidic residues" evidence="1">
    <location>
        <begin position="588"/>
        <end position="598"/>
    </location>
</feature>
<evidence type="ECO:0000313" key="4">
    <source>
        <dbReference type="Proteomes" id="UP001165060"/>
    </source>
</evidence>
<keyword evidence="2" id="KW-0812">Transmembrane</keyword>
<gene>
    <name evidence="3" type="ORF">TeGR_g13225</name>
</gene>
<dbReference type="Proteomes" id="UP001165060">
    <property type="component" value="Unassembled WGS sequence"/>
</dbReference>
<accession>A0ABQ6MB09</accession>
<feature type="transmembrane region" description="Helical" evidence="2">
    <location>
        <begin position="167"/>
        <end position="188"/>
    </location>
</feature>
<keyword evidence="2" id="KW-1133">Transmembrane helix</keyword>
<protein>
    <submittedName>
        <fullName evidence="3">Uncharacterized protein</fullName>
    </submittedName>
</protein>
<feature type="region of interest" description="Disordered" evidence="1">
    <location>
        <begin position="566"/>
        <end position="598"/>
    </location>
</feature>
<keyword evidence="4" id="KW-1185">Reference proteome</keyword>
<evidence type="ECO:0000313" key="3">
    <source>
        <dbReference type="EMBL" id="GMI22940.1"/>
    </source>
</evidence>
<name>A0ABQ6MB09_9STRA</name>
<feature type="transmembrane region" description="Helical" evidence="2">
    <location>
        <begin position="370"/>
        <end position="391"/>
    </location>
</feature>
<feature type="transmembrane region" description="Helical" evidence="2">
    <location>
        <begin position="453"/>
        <end position="473"/>
    </location>
</feature>
<sequence length="598" mass="66201">MFLKLYPDRQHPQELREKIGELIRMMNVLRSAQAKYRFVDEFLYHIMRNKMKKGAVQTKFLVKTPLVALTANEAGRIARSFVMILMANATAEAAVDEFIKTFPSLGELDREYVWFRPMMQAVSAELLNKVALGVQLRAALGAGLSIADMVSDAVVIMDFYDNGQTGFAVSLMGMIGANMILQAGIVFLQTSGLKKDKIRTMLFEIGTIVTFTKPGVDAWRVASGVEQAPGALLPPFAEMFFGRAIEMFCEAIPGLVIQAIAYLQAPEKTSVMTGSLLTSALSTAMTSTTMFYDIDVAPYLRRGNPEWMGLIPDQGRSLAFATLMLLTALHIIAKAFSMALLAVTSSTTLLVYLVVDHGVYLLYKIVRNDWVFFFTMPPAVSVAVGLIANVVQKVIADSTGCLQARLPAHLGGAYFLFNLVSSQVGVLGSVYYYTKYGGADAADRMDAQSLWKFFTALSVAWATTFAFFVARIATSSHRSTLWSTVSGRQWAQSEFLDHEEPSKKIGIFSMNRMMWERDIGADVKAWTFENWATFVEEKPAWFTPLITATVPDEYIPPQFLAGLGGANRQRRGSAASSLRESMRFSAREDEEEEEDGGE</sequence>
<comment type="caution">
    <text evidence="3">The sequence shown here is derived from an EMBL/GenBank/DDBJ whole genome shotgun (WGS) entry which is preliminary data.</text>
</comment>
<evidence type="ECO:0000256" key="1">
    <source>
        <dbReference type="SAM" id="MobiDB-lite"/>
    </source>
</evidence>
<keyword evidence="2" id="KW-0472">Membrane</keyword>
<feature type="transmembrane region" description="Helical" evidence="2">
    <location>
        <begin position="412"/>
        <end position="433"/>
    </location>
</feature>
<organism evidence="3 4">
    <name type="scientific">Tetraparma gracilis</name>
    <dbReference type="NCBI Taxonomy" id="2962635"/>
    <lineage>
        <taxon>Eukaryota</taxon>
        <taxon>Sar</taxon>
        <taxon>Stramenopiles</taxon>
        <taxon>Ochrophyta</taxon>
        <taxon>Bolidophyceae</taxon>
        <taxon>Parmales</taxon>
        <taxon>Triparmaceae</taxon>
        <taxon>Tetraparma</taxon>
    </lineage>
</organism>
<evidence type="ECO:0000256" key="2">
    <source>
        <dbReference type="SAM" id="Phobius"/>
    </source>
</evidence>
<dbReference type="EMBL" id="BRYB01003934">
    <property type="protein sequence ID" value="GMI22940.1"/>
    <property type="molecule type" value="Genomic_DNA"/>
</dbReference>